<name>A0ABD2ZIP8_9GENT</name>
<protein>
    <recommendedName>
        <fullName evidence="1">MULE transposase domain-containing protein</fullName>
    </recommendedName>
</protein>
<feature type="domain" description="MULE transposase" evidence="1">
    <location>
        <begin position="39"/>
        <end position="115"/>
    </location>
</feature>
<dbReference type="PANTHER" id="PTHR31973">
    <property type="entry name" value="POLYPROTEIN, PUTATIVE-RELATED"/>
    <property type="match status" value="1"/>
</dbReference>
<accession>A0ABD2ZIP8</accession>
<dbReference type="EMBL" id="JBJUIK010000008">
    <property type="protein sequence ID" value="KAL3519351.1"/>
    <property type="molecule type" value="Genomic_DNA"/>
</dbReference>
<gene>
    <name evidence="2" type="ORF">ACH5RR_017500</name>
</gene>
<comment type="caution">
    <text evidence="2">The sequence shown here is derived from an EMBL/GenBank/DDBJ whole genome shotgun (WGS) entry which is preliminary data.</text>
</comment>
<organism evidence="2 3">
    <name type="scientific">Cinchona calisaya</name>
    <dbReference type="NCBI Taxonomy" id="153742"/>
    <lineage>
        <taxon>Eukaryota</taxon>
        <taxon>Viridiplantae</taxon>
        <taxon>Streptophyta</taxon>
        <taxon>Embryophyta</taxon>
        <taxon>Tracheophyta</taxon>
        <taxon>Spermatophyta</taxon>
        <taxon>Magnoliopsida</taxon>
        <taxon>eudicotyledons</taxon>
        <taxon>Gunneridae</taxon>
        <taxon>Pentapetalae</taxon>
        <taxon>asterids</taxon>
        <taxon>lamiids</taxon>
        <taxon>Gentianales</taxon>
        <taxon>Rubiaceae</taxon>
        <taxon>Cinchonoideae</taxon>
        <taxon>Cinchoneae</taxon>
        <taxon>Cinchona</taxon>
    </lineage>
</organism>
<dbReference type="Proteomes" id="UP001630127">
    <property type="component" value="Unassembled WGS sequence"/>
</dbReference>
<sequence>MKLADNCSDEKDVQQFQRLYLYFFGVKEGFLVACRPFFGLDRTFLKGEARGVLLTAVGVDPNDGFFPIAYAATEEETRDSWMWFLNLLKEDLKIERDYEWTIMSDKQKAQGTSLRHALWVVAKATTPAQFVLKMKELVEIDEDTSKWLDDKPANARVESIIKIMEKIRLYVTTRMQDNGDKAKQRWVRHKFTLKIMKRLKNNMGKSHSMCSS</sequence>
<reference evidence="2 3" key="1">
    <citation type="submission" date="2024-11" db="EMBL/GenBank/DDBJ databases">
        <title>A near-complete genome assembly of Cinchona calisaya.</title>
        <authorList>
            <person name="Lian D.C."/>
            <person name="Zhao X.W."/>
            <person name="Wei L."/>
        </authorList>
    </citation>
    <scope>NUCLEOTIDE SEQUENCE [LARGE SCALE GENOMIC DNA]</scope>
    <source>
        <tissue evidence="2">Nenye</tissue>
    </source>
</reference>
<keyword evidence="3" id="KW-1185">Reference proteome</keyword>
<dbReference type="PANTHER" id="PTHR31973:SF187">
    <property type="entry name" value="MUTATOR TRANSPOSASE MUDRA PROTEIN"/>
    <property type="match status" value="1"/>
</dbReference>
<evidence type="ECO:0000259" key="1">
    <source>
        <dbReference type="Pfam" id="PF10551"/>
    </source>
</evidence>
<proteinExistence type="predicted"/>
<evidence type="ECO:0000313" key="2">
    <source>
        <dbReference type="EMBL" id="KAL3519351.1"/>
    </source>
</evidence>
<dbReference type="AlphaFoldDB" id="A0ABD2ZIP8"/>
<evidence type="ECO:0000313" key="3">
    <source>
        <dbReference type="Proteomes" id="UP001630127"/>
    </source>
</evidence>
<dbReference type="Pfam" id="PF10551">
    <property type="entry name" value="MULE"/>
    <property type="match status" value="1"/>
</dbReference>
<dbReference type="InterPro" id="IPR018289">
    <property type="entry name" value="MULE_transposase_dom"/>
</dbReference>